<dbReference type="SMART" id="SM00972">
    <property type="entry name" value="SCPU"/>
    <property type="match status" value="1"/>
</dbReference>
<name>A0ABQ1SDX9_9SPHN</name>
<dbReference type="PANTHER" id="PTHR37089">
    <property type="entry name" value="PROTEIN U-RELATED"/>
    <property type="match status" value="1"/>
</dbReference>
<evidence type="ECO:0000313" key="4">
    <source>
        <dbReference type="Proteomes" id="UP000619041"/>
    </source>
</evidence>
<protein>
    <recommendedName>
        <fullName evidence="2">Spore coat protein U/FanG domain-containing protein</fullName>
    </recommendedName>
</protein>
<gene>
    <name evidence="3" type="ORF">GCM10011515_24370</name>
</gene>
<comment type="caution">
    <text evidence="3">The sequence shown here is derived from an EMBL/GenBank/DDBJ whole genome shotgun (WGS) entry which is preliminary data.</text>
</comment>
<evidence type="ECO:0000313" key="3">
    <source>
        <dbReference type="EMBL" id="GGE03844.1"/>
    </source>
</evidence>
<feature type="signal peptide" evidence="1">
    <location>
        <begin position="1"/>
        <end position="22"/>
    </location>
</feature>
<organism evidence="3 4">
    <name type="scientific">Tsuneonella deserti</name>
    <dbReference type="NCBI Taxonomy" id="2035528"/>
    <lineage>
        <taxon>Bacteria</taxon>
        <taxon>Pseudomonadati</taxon>
        <taxon>Pseudomonadota</taxon>
        <taxon>Alphaproteobacteria</taxon>
        <taxon>Sphingomonadales</taxon>
        <taxon>Erythrobacteraceae</taxon>
        <taxon>Tsuneonella</taxon>
    </lineage>
</organism>
<feature type="domain" description="Spore coat protein U/FanG" evidence="2">
    <location>
        <begin position="26"/>
        <end position="161"/>
    </location>
</feature>
<reference evidence="4" key="1">
    <citation type="journal article" date="2019" name="Int. J. Syst. Evol. Microbiol.">
        <title>The Global Catalogue of Microorganisms (GCM) 10K type strain sequencing project: providing services to taxonomists for standard genome sequencing and annotation.</title>
        <authorList>
            <consortium name="The Broad Institute Genomics Platform"/>
            <consortium name="The Broad Institute Genome Sequencing Center for Infectious Disease"/>
            <person name="Wu L."/>
            <person name="Ma J."/>
        </authorList>
    </citation>
    <scope>NUCLEOTIDE SEQUENCE [LARGE SCALE GENOMIC DNA]</scope>
    <source>
        <strain evidence="4">CGMCC 1.15959</strain>
    </source>
</reference>
<keyword evidence="4" id="KW-1185">Reference proteome</keyword>
<dbReference type="InterPro" id="IPR007893">
    <property type="entry name" value="Spore_coat_U/FanG"/>
</dbReference>
<feature type="chain" id="PRO_5045786552" description="Spore coat protein U/FanG domain-containing protein" evidence="1">
    <location>
        <begin position="23"/>
        <end position="164"/>
    </location>
</feature>
<accession>A0ABQ1SDX9</accession>
<dbReference type="EMBL" id="BMKL01000001">
    <property type="protein sequence ID" value="GGE03844.1"/>
    <property type="molecule type" value="Genomic_DNA"/>
</dbReference>
<evidence type="ECO:0000259" key="2">
    <source>
        <dbReference type="Pfam" id="PF05229"/>
    </source>
</evidence>
<dbReference type="InterPro" id="IPR053167">
    <property type="entry name" value="Spore_coat_component"/>
</dbReference>
<keyword evidence="1" id="KW-0732">Signal</keyword>
<dbReference type="Proteomes" id="UP000619041">
    <property type="component" value="Unassembled WGS sequence"/>
</dbReference>
<evidence type="ECO:0000256" key="1">
    <source>
        <dbReference type="SAM" id="SignalP"/>
    </source>
</evidence>
<sequence length="164" mass="17286">MRHITSIAVAGALGVSGTAALAGQVTNTLPVRVRVTTGCSLQTRPLTFDATGITGTNPIDATTTITVKCTPNTDFDIDIDTGLYANGASANRRMFSALTSSYVSYDVYRDSPRNNVWGRGKTRNVAGNSGTGAPVEFVLYGRVQNTGKIVAGDYSDTLLVTLNF</sequence>
<proteinExistence type="predicted"/>
<dbReference type="Pfam" id="PF05229">
    <property type="entry name" value="SCPU"/>
    <property type="match status" value="1"/>
</dbReference>